<reference evidence="7" key="1">
    <citation type="journal article" date="2021" name="IMA Fungus">
        <title>Genomic characterization of three marine fungi, including Emericellopsis atlantica sp. nov. with signatures of a generalist lifestyle and marine biomass degradation.</title>
        <authorList>
            <person name="Hagestad O.C."/>
            <person name="Hou L."/>
            <person name="Andersen J.H."/>
            <person name="Hansen E.H."/>
            <person name="Altermark B."/>
            <person name="Li C."/>
            <person name="Kuhnert E."/>
            <person name="Cox R.J."/>
            <person name="Crous P.W."/>
            <person name="Spatafora J.W."/>
            <person name="Lail K."/>
            <person name="Amirebrahimi M."/>
            <person name="Lipzen A."/>
            <person name="Pangilinan J."/>
            <person name="Andreopoulos W."/>
            <person name="Hayes R.D."/>
            <person name="Ng V."/>
            <person name="Grigoriev I.V."/>
            <person name="Jackson S.A."/>
            <person name="Sutton T.D.S."/>
            <person name="Dobson A.D.W."/>
            <person name="Rama T."/>
        </authorList>
    </citation>
    <scope>NUCLEOTIDE SEQUENCE</scope>
    <source>
        <strain evidence="7">TRa018bII</strain>
    </source>
</reference>
<feature type="transmembrane region" description="Helical" evidence="6">
    <location>
        <begin position="428"/>
        <end position="446"/>
    </location>
</feature>
<evidence type="ECO:0000256" key="1">
    <source>
        <dbReference type="ARBA" id="ARBA00004141"/>
    </source>
</evidence>
<dbReference type="EMBL" id="MU251380">
    <property type="protein sequence ID" value="KAG9237783.1"/>
    <property type="molecule type" value="Genomic_DNA"/>
</dbReference>
<gene>
    <name evidence="7" type="ORF">BJ875DRAFT_532711</name>
</gene>
<feature type="transmembrane region" description="Helical" evidence="6">
    <location>
        <begin position="466"/>
        <end position="485"/>
    </location>
</feature>
<evidence type="ECO:0000256" key="3">
    <source>
        <dbReference type="ARBA" id="ARBA00022692"/>
    </source>
</evidence>
<dbReference type="Pfam" id="PF00209">
    <property type="entry name" value="SNF"/>
    <property type="match status" value="2"/>
</dbReference>
<dbReference type="SUPFAM" id="SSF161070">
    <property type="entry name" value="SNF-like"/>
    <property type="match status" value="1"/>
</dbReference>
<keyword evidence="5 6" id="KW-0472">Membrane</keyword>
<dbReference type="GO" id="GO:0035725">
    <property type="term" value="P:sodium ion transmembrane transport"/>
    <property type="evidence" value="ECO:0007669"/>
    <property type="project" value="TreeGrafter"/>
</dbReference>
<dbReference type="InterPro" id="IPR000175">
    <property type="entry name" value="Na/ntran_symport"/>
</dbReference>
<accession>A0A9P7YRJ2</accession>
<evidence type="ECO:0000256" key="2">
    <source>
        <dbReference type="ARBA" id="ARBA00022448"/>
    </source>
</evidence>
<evidence type="ECO:0000256" key="6">
    <source>
        <dbReference type="SAM" id="Phobius"/>
    </source>
</evidence>
<dbReference type="InterPro" id="IPR037272">
    <property type="entry name" value="SNS_sf"/>
</dbReference>
<organism evidence="7 8">
    <name type="scientific">Amylocarpus encephaloides</name>
    <dbReference type="NCBI Taxonomy" id="45428"/>
    <lineage>
        <taxon>Eukaryota</taxon>
        <taxon>Fungi</taxon>
        <taxon>Dikarya</taxon>
        <taxon>Ascomycota</taxon>
        <taxon>Pezizomycotina</taxon>
        <taxon>Leotiomycetes</taxon>
        <taxon>Helotiales</taxon>
        <taxon>Helotiales incertae sedis</taxon>
        <taxon>Amylocarpus</taxon>
    </lineage>
</organism>
<keyword evidence="3 6" id="KW-0812">Transmembrane</keyword>
<dbReference type="OrthoDB" id="6581954at2759"/>
<feature type="transmembrane region" description="Helical" evidence="6">
    <location>
        <begin position="307"/>
        <end position="334"/>
    </location>
</feature>
<feature type="transmembrane region" description="Helical" evidence="6">
    <location>
        <begin position="254"/>
        <end position="278"/>
    </location>
</feature>
<dbReference type="AlphaFoldDB" id="A0A9P7YRJ2"/>
<feature type="transmembrane region" description="Helical" evidence="6">
    <location>
        <begin position="167"/>
        <end position="189"/>
    </location>
</feature>
<dbReference type="PRINTS" id="PR00176">
    <property type="entry name" value="NANEUSMPORT"/>
</dbReference>
<evidence type="ECO:0000256" key="5">
    <source>
        <dbReference type="ARBA" id="ARBA00023136"/>
    </source>
</evidence>
<feature type="transmembrane region" description="Helical" evidence="6">
    <location>
        <begin position="346"/>
        <end position="364"/>
    </location>
</feature>
<keyword evidence="8" id="KW-1185">Reference proteome</keyword>
<sequence>METLKKVGGFLAPEAKKSDDGRDQWPSRTSFILASMCGCAGLGNLLRFPSQVYNNIGLQWFIPYLMAVFIIAIPTLILEVSIGQAYRGGCVIAFNNINQRLKGMGLGLLFIAFCIGPYFVMNLAWIMAYFRHSFASPLPWKGRTKEFFMENVVRNVSPVEAGTYVQYPGVALIGEIVGWSAFTWFLIWLCIFRGIGMTGRVVYFTMGLPIVITIVLIVVRSCGQVFFSTGVGFGYFTSYASYNQKYSNAVMDSVIIACSNALFEIFAVLGCIGFLQLFPDPNSRIGSSDIGFLTWLEAVANMPGANFWAVALFFTLMVLGFSSAFAILDSIVTLIMDAQKRFRRPIVVTGIVILSFLLTLPYFDRWINDVALVFVVWAECYTSTTIYRWKDVWGQVGKPAYFVYNGCFLLAMILGVAIGHAVQPSTGAGAGFGLFITGVVVSVLIATEPDTKAPSFWNRNVSLRKLFYLAFYSGNQLTIDLNLIVATGNNWAVPIFWAPLLPSSATSLFYAVRDDPLHIFGFATAHLVLISIILGLIVPSWFDVFIPVARQHERKIEYAPGVAGSSVSIIAGRSNG</sequence>
<name>A0A9P7YRJ2_9HELO</name>
<dbReference type="PANTHER" id="PTHR11616">
    <property type="entry name" value="SODIUM/CHLORIDE DEPENDENT TRANSPORTER"/>
    <property type="match status" value="1"/>
</dbReference>
<dbReference type="GO" id="GO:0005886">
    <property type="term" value="C:plasma membrane"/>
    <property type="evidence" value="ECO:0007669"/>
    <property type="project" value="TreeGrafter"/>
</dbReference>
<evidence type="ECO:0000256" key="4">
    <source>
        <dbReference type="ARBA" id="ARBA00022989"/>
    </source>
</evidence>
<dbReference type="PROSITE" id="PS50267">
    <property type="entry name" value="NA_NEUROTRAN_SYMP_3"/>
    <property type="match status" value="1"/>
</dbReference>
<proteinExistence type="predicted"/>
<feature type="transmembrane region" description="Helical" evidence="6">
    <location>
        <begin position="370"/>
        <end position="389"/>
    </location>
</feature>
<feature type="transmembrane region" description="Helical" evidence="6">
    <location>
        <begin position="225"/>
        <end position="242"/>
    </location>
</feature>
<dbReference type="PANTHER" id="PTHR11616:SF240">
    <property type="entry name" value="BLOATED TUBULES, ISOFORM B-RELATED"/>
    <property type="match status" value="1"/>
</dbReference>
<comment type="caution">
    <text evidence="7">The sequence shown here is derived from an EMBL/GenBank/DDBJ whole genome shotgun (WGS) entry which is preliminary data.</text>
</comment>
<feature type="transmembrane region" description="Helical" evidence="6">
    <location>
        <begin position="103"/>
        <end position="130"/>
    </location>
</feature>
<comment type="subcellular location">
    <subcellularLocation>
        <location evidence="1">Membrane</location>
        <topology evidence="1">Multi-pass membrane protein</topology>
    </subcellularLocation>
</comment>
<feature type="transmembrane region" description="Helical" evidence="6">
    <location>
        <begin position="519"/>
        <end position="542"/>
    </location>
</feature>
<keyword evidence="2" id="KW-0813">Transport</keyword>
<feature type="transmembrane region" description="Helical" evidence="6">
    <location>
        <begin position="61"/>
        <end position="82"/>
    </location>
</feature>
<feature type="transmembrane region" description="Helical" evidence="6">
    <location>
        <begin position="401"/>
        <end position="422"/>
    </location>
</feature>
<evidence type="ECO:0000313" key="7">
    <source>
        <dbReference type="EMBL" id="KAG9237783.1"/>
    </source>
</evidence>
<keyword evidence="4 6" id="KW-1133">Transmembrane helix</keyword>
<feature type="transmembrane region" description="Helical" evidence="6">
    <location>
        <begin position="491"/>
        <end position="512"/>
    </location>
</feature>
<protein>
    <submittedName>
        <fullName evidence="7">Sodium/chloride dependent neurotransmitter transporter</fullName>
    </submittedName>
</protein>
<dbReference type="Proteomes" id="UP000824998">
    <property type="component" value="Unassembled WGS sequence"/>
</dbReference>
<feature type="transmembrane region" description="Helical" evidence="6">
    <location>
        <begin position="201"/>
        <end position="219"/>
    </location>
</feature>
<evidence type="ECO:0000313" key="8">
    <source>
        <dbReference type="Proteomes" id="UP000824998"/>
    </source>
</evidence>